<keyword evidence="8" id="KW-1185">Reference proteome</keyword>
<dbReference type="PANTHER" id="PTHR42770">
    <property type="entry name" value="AMINO ACID TRANSPORTER-RELATED"/>
    <property type="match status" value="1"/>
</dbReference>
<feature type="domain" description="Amino acid permease/ SLC12A" evidence="6">
    <location>
        <begin position="46"/>
        <end position="428"/>
    </location>
</feature>
<evidence type="ECO:0000256" key="5">
    <source>
        <dbReference type="SAM" id="Phobius"/>
    </source>
</evidence>
<protein>
    <submittedName>
        <fullName evidence="7">APC family permease</fullName>
    </submittedName>
</protein>
<name>A0ABV4DZG6_9CLOT</name>
<evidence type="ECO:0000313" key="8">
    <source>
        <dbReference type="Proteomes" id="UP001565220"/>
    </source>
</evidence>
<feature type="transmembrane region" description="Helical" evidence="5">
    <location>
        <begin position="343"/>
        <end position="366"/>
    </location>
</feature>
<proteinExistence type="predicted"/>
<feature type="transmembrane region" description="Helical" evidence="5">
    <location>
        <begin position="428"/>
        <end position="448"/>
    </location>
</feature>
<gene>
    <name evidence="7" type="ORF">AB8S09_11600</name>
</gene>
<feature type="transmembrane region" description="Helical" evidence="5">
    <location>
        <begin position="137"/>
        <end position="155"/>
    </location>
</feature>
<comment type="subcellular location">
    <subcellularLocation>
        <location evidence="1">Membrane</location>
        <topology evidence="1">Multi-pass membrane protein</topology>
    </subcellularLocation>
</comment>
<dbReference type="RefSeq" id="WP_294183774.1">
    <property type="nucleotide sequence ID" value="NZ_JBGFFE010000018.1"/>
</dbReference>
<feature type="transmembrane region" description="Helical" evidence="5">
    <location>
        <begin position="58"/>
        <end position="79"/>
    </location>
</feature>
<feature type="transmembrane region" description="Helical" evidence="5">
    <location>
        <begin position="208"/>
        <end position="225"/>
    </location>
</feature>
<evidence type="ECO:0000256" key="3">
    <source>
        <dbReference type="ARBA" id="ARBA00022989"/>
    </source>
</evidence>
<dbReference type="Gene3D" id="1.20.1740.10">
    <property type="entry name" value="Amino acid/polyamine transporter I"/>
    <property type="match status" value="1"/>
</dbReference>
<reference evidence="7 8" key="1">
    <citation type="submission" date="2024-08" db="EMBL/GenBank/DDBJ databases">
        <title>Clostridium lapicellarii sp. nov., and Clostridium renhuaiense sp. nov., two species isolated from the mud in a fermentation cellar used for producing sauce-flavour Chinese liquors.</title>
        <authorList>
            <person name="Yang F."/>
            <person name="Wang H."/>
            <person name="Chen L.Q."/>
            <person name="Zhou N."/>
            <person name="Lu J.J."/>
            <person name="Pu X.X."/>
            <person name="Wan B."/>
            <person name="Wang L."/>
            <person name="Liu S.J."/>
        </authorList>
    </citation>
    <scope>NUCLEOTIDE SEQUENCE [LARGE SCALE GENOMIC DNA]</scope>
    <source>
        <strain evidence="7 8">MT-113</strain>
    </source>
</reference>
<dbReference type="PIRSF" id="PIRSF006060">
    <property type="entry name" value="AA_transporter"/>
    <property type="match status" value="1"/>
</dbReference>
<feature type="transmembrane region" description="Helical" evidence="5">
    <location>
        <begin position="246"/>
        <end position="268"/>
    </location>
</feature>
<dbReference type="InterPro" id="IPR004841">
    <property type="entry name" value="AA-permease/SLC12A_dom"/>
</dbReference>
<evidence type="ECO:0000256" key="4">
    <source>
        <dbReference type="ARBA" id="ARBA00023136"/>
    </source>
</evidence>
<feature type="transmembrane region" description="Helical" evidence="5">
    <location>
        <begin position="405"/>
        <end position="422"/>
    </location>
</feature>
<dbReference type="Proteomes" id="UP001565220">
    <property type="component" value="Unassembled WGS sequence"/>
</dbReference>
<dbReference type="Pfam" id="PF00324">
    <property type="entry name" value="AA_permease"/>
    <property type="match status" value="1"/>
</dbReference>
<dbReference type="EMBL" id="JBGFFE010000018">
    <property type="protein sequence ID" value="MEY8764275.1"/>
    <property type="molecule type" value="Genomic_DNA"/>
</dbReference>
<feature type="transmembrane region" description="Helical" evidence="5">
    <location>
        <begin position="99"/>
        <end position="125"/>
    </location>
</feature>
<dbReference type="InterPro" id="IPR050367">
    <property type="entry name" value="APC_superfamily"/>
</dbReference>
<accession>A0ABV4DZG6</accession>
<evidence type="ECO:0000313" key="7">
    <source>
        <dbReference type="EMBL" id="MEY8764275.1"/>
    </source>
</evidence>
<feature type="transmembrane region" description="Helical" evidence="5">
    <location>
        <begin position="167"/>
        <end position="188"/>
    </location>
</feature>
<sequence length="457" mass="50133">MKEKYQENSQETVLERFGYKQELSRVLKTKDLVIYGLIIMVPIAPFGIYGIVNKAANGMAALAYLIGMFAMLFTAFSYAKMAEAFPIAGSVYCYASKGLNPIVGFFAGWSILLDYAFIPALLYLLSGAALHDIMPSIPIFLWAFIFIICNTLINIRGIEIAAKANKILLVFQFIIFLYFVICGISGIVHGVNGAEFSIKPLFNPNLGLSAVMPGVAICVLSYLGFDGISTLAEENQGGAKTVGKATIIALLVTGIIFFIQCWIAGMVYPNWRALKNPDTAFYAIAFSIGGNALKLTCEIGITIALGFACALSFQTAVSRVLFSMSRDGLMPKAFSKVHPKLKTPYVATIFVAVIAIIVCSIFSNAIDVLSCLVNFGALTSFAILHIAVINYFVFKTKKYNFFQHIVLPTIGLIIVVYIWIHLASMSKIIGLAWLAIGVVYYLVLTFILKRDTRKMRV</sequence>
<evidence type="ECO:0000256" key="2">
    <source>
        <dbReference type="ARBA" id="ARBA00022692"/>
    </source>
</evidence>
<feature type="transmembrane region" description="Helical" evidence="5">
    <location>
        <begin position="372"/>
        <end position="393"/>
    </location>
</feature>
<feature type="transmembrane region" description="Helical" evidence="5">
    <location>
        <begin position="299"/>
        <end position="322"/>
    </location>
</feature>
<evidence type="ECO:0000256" key="1">
    <source>
        <dbReference type="ARBA" id="ARBA00004141"/>
    </source>
</evidence>
<organism evidence="7 8">
    <name type="scientific">Clostridium lapidicellarium</name>
    <dbReference type="NCBI Taxonomy" id="3240931"/>
    <lineage>
        <taxon>Bacteria</taxon>
        <taxon>Bacillati</taxon>
        <taxon>Bacillota</taxon>
        <taxon>Clostridia</taxon>
        <taxon>Eubacteriales</taxon>
        <taxon>Clostridiaceae</taxon>
        <taxon>Clostridium</taxon>
    </lineage>
</organism>
<comment type="caution">
    <text evidence="7">The sequence shown here is derived from an EMBL/GenBank/DDBJ whole genome shotgun (WGS) entry which is preliminary data.</text>
</comment>
<keyword evidence="4 5" id="KW-0472">Membrane</keyword>
<keyword evidence="3 5" id="KW-1133">Transmembrane helix</keyword>
<keyword evidence="2 5" id="KW-0812">Transmembrane</keyword>
<feature type="transmembrane region" description="Helical" evidence="5">
    <location>
        <begin position="32"/>
        <end position="52"/>
    </location>
</feature>
<evidence type="ECO:0000259" key="6">
    <source>
        <dbReference type="Pfam" id="PF00324"/>
    </source>
</evidence>
<dbReference type="PANTHER" id="PTHR42770:SF16">
    <property type="entry name" value="AMINO ACID PERMEASE"/>
    <property type="match status" value="1"/>
</dbReference>